<gene>
    <name evidence="1" type="ORF">JVW63_08230</name>
</gene>
<proteinExistence type="predicted"/>
<name>A0ABS2TK78_9ACTO</name>
<comment type="caution">
    <text evidence="1">The sequence shown here is derived from an EMBL/GenBank/DDBJ whole genome shotgun (WGS) entry which is preliminary data.</text>
</comment>
<sequence>GRVSDEAFAGDFDGDGVDTVSLRRGNVFHINNALAGGAADWTIGYGRASDTILIGDWDGDGVDTQTLNRTY</sequence>
<evidence type="ECO:0008006" key="3">
    <source>
        <dbReference type="Google" id="ProtNLM"/>
    </source>
</evidence>
<protein>
    <recommendedName>
        <fullName evidence="3">VCBS repeat-containing protein</fullName>
    </recommendedName>
</protein>
<keyword evidence="2" id="KW-1185">Reference proteome</keyword>
<organism evidence="1 2">
    <name type="scientific">Flaviflexus equikiangi</name>
    <dbReference type="NCBI Taxonomy" id="2758573"/>
    <lineage>
        <taxon>Bacteria</taxon>
        <taxon>Bacillati</taxon>
        <taxon>Actinomycetota</taxon>
        <taxon>Actinomycetes</taxon>
        <taxon>Actinomycetales</taxon>
        <taxon>Actinomycetaceae</taxon>
        <taxon>Flaviflexus</taxon>
    </lineage>
</organism>
<feature type="non-terminal residue" evidence="1">
    <location>
        <position position="1"/>
    </location>
</feature>
<dbReference type="RefSeq" id="WP_204736331.1">
    <property type="nucleotide sequence ID" value="NZ_JACEXG010000005.1"/>
</dbReference>
<evidence type="ECO:0000313" key="2">
    <source>
        <dbReference type="Proteomes" id="UP000705983"/>
    </source>
</evidence>
<dbReference type="EMBL" id="JAFFJS010000005">
    <property type="protein sequence ID" value="MBM9433679.1"/>
    <property type="molecule type" value="Genomic_DNA"/>
</dbReference>
<accession>A0ABS2TK78</accession>
<evidence type="ECO:0000313" key="1">
    <source>
        <dbReference type="EMBL" id="MBM9433679.1"/>
    </source>
</evidence>
<reference evidence="2" key="1">
    <citation type="submission" date="2021-02" db="EMBL/GenBank/DDBJ databases">
        <title>Leucobacter sp. CX169.</title>
        <authorList>
            <person name="Cheng Y."/>
        </authorList>
    </citation>
    <scope>NUCLEOTIDE SEQUENCE [LARGE SCALE GENOMIC DNA]</scope>
    <source>
        <strain evidence="2">JY899</strain>
    </source>
</reference>
<dbReference type="Proteomes" id="UP000705983">
    <property type="component" value="Unassembled WGS sequence"/>
</dbReference>